<evidence type="ECO:0000256" key="2">
    <source>
        <dbReference type="ARBA" id="ARBA00022729"/>
    </source>
</evidence>
<evidence type="ECO:0000313" key="12">
    <source>
        <dbReference type="Proteomes" id="UP001497516"/>
    </source>
</evidence>
<proteinExistence type="inferred from homology"/>
<evidence type="ECO:0000256" key="4">
    <source>
        <dbReference type="ARBA" id="ARBA00022963"/>
    </source>
</evidence>
<evidence type="ECO:0000256" key="8">
    <source>
        <dbReference type="PIRSR" id="PIRSR000862-1"/>
    </source>
</evidence>
<keyword evidence="2 9" id="KW-0732">Signal</keyword>
<evidence type="ECO:0000256" key="5">
    <source>
        <dbReference type="ARBA" id="ARBA00023098"/>
    </source>
</evidence>
<feature type="signal peptide" evidence="9">
    <location>
        <begin position="1"/>
        <end position="25"/>
    </location>
</feature>
<feature type="chain" id="PRO_5043472147" description="Lipase" evidence="9">
    <location>
        <begin position="26"/>
        <end position="407"/>
    </location>
</feature>
<accession>A0AAV2ERS8</accession>
<dbReference type="PANTHER" id="PTHR11005">
    <property type="entry name" value="LYSOSOMAL ACID LIPASE-RELATED"/>
    <property type="match status" value="1"/>
</dbReference>
<evidence type="ECO:0000256" key="7">
    <source>
        <dbReference type="PIRNR" id="PIRNR000862"/>
    </source>
</evidence>
<dbReference type="SUPFAM" id="SSF53474">
    <property type="entry name" value="alpha/beta-Hydrolases"/>
    <property type="match status" value="1"/>
</dbReference>
<dbReference type="EMBL" id="OZ034818">
    <property type="protein sequence ID" value="CAL1388654.1"/>
    <property type="molecule type" value="Genomic_DNA"/>
</dbReference>
<keyword evidence="5" id="KW-0443">Lipid metabolism</keyword>
<dbReference type="InterPro" id="IPR025483">
    <property type="entry name" value="Lipase_euk"/>
</dbReference>
<comment type="similarity">
    <text evidence="1 7">Belongs to the AB hydrolase superfamily. Lipase family.</text>
</comment>
<dbReference type="Proteomes" id="UP001497516">
    <property type="component" value="Chromosome 5"/>
</dbReference>
<feature type="domain" description="Partial AB-hydrolase lipase" evidence="10">
    <location>
        <begin position="42"/>
        <end position="103"/>
    </location>
</feature>
<keyword evidence="12" id="KW-1185">Reference proteome</keyword>
<dbReference type="InterPro" id="IPR006693">
    <property type="entry name" value="AB_hydrolase_lipase"/>
</dbReference>
<feature type="active site" description="Charge relay system" evidence="8">
    <location>
        <position position="375"/>
    </location>
</feature>
<evidence type="ECO:0000256" key="3">
    <source>
        <dbReference type="ARBA" id="ARBA00022801"/>
    </source>
</evidence>
<dbReference type="InterPro" id="IPR029058">
    <property type="entry name" value="AB_hydrolase_fold"/>
</dbReference>
<protein>
    <recommendedName>
        <fullName evidence="7">Lipase</fullName>
    </recommendedName>
</protein>
<reference evidence="11 12" key="1">
    <citation type="submission" date="2024-04" db="EMBL/GenBank/DDBJ databases">
        <authorList>
            <person name="Fracassetti M."/>
        </authorList>
    </citation>
    <scope>NUCLEOTIDE SEQUENCE [LARGE SCALE GENOMIC DNA]</scope>
</reference>
<evidence type="ECO:0000259" key="10">
    <source>
        <dbReference type="Pfam" id="PF04083"/>
    </source>
</evidence>
<gene>
    <name evidence="11" type="ORF">LTRI10_LOCUS29574</name>
</gene>
<dbReference type="GO" id="GO:0016788">
    <property type="term" value="F:hydrolase activity, acting on ester bonds"/>
    <property type="evidence" value="ECO:0007669"/>
    <property type="project" value="InterPro"/>
</dbReference>
<evidence type="ECO:0000256" key="1">
    <source>
        <dbReference type="ARBA" id="ARBA00010701"/>
    </source>
</evidence>
<evidence type="ECO:0000256" key="9">
    <source>
        <dbReference type="SAM" id="SignalP"/>
    </source>
</evidence>
<dbReference type="GO" id="GO:0016042">
    <property type="term" value="P:lipid catabolic process"/>
    <property type="evidence" value="ECO:0007669"/>
    <property type="project" value="UniProtKB-KW"/>
</dbReference>
<dbReference type="FunFam" id="3.40.50.1820:FF:000057">
    <property type="entry name" value="Lipase"/>
    <property type="match status" value="1"/>
</dbReference>
<evidence type="ECO:0000313" key="11">
    <source>
        <dbReference type="EMBL" id="CAL1388654.1"/>
    </source>
</evidence>
<dbReference type="AlphaFoldDB" id="A0AAV2ERS8"/>
<dbReference type="PIRSF" id="PIRSF000862">
    <property type="entry name" value="Steryl_ester_lip"/>
    <property type="match status" value="1"/>
</dbReference>
<keyword evidence="6" id="KW-0325">Glycoprotein</keyword>
<feature type="active site" description="Charge relay system" evidence="8">
    <location>
        <position position="346"/>
    </location>
</feature>
<dbReference type="Gene3D" id="3.40.50.1820">
    <property type="entry name" value="alpha/beta hydrolase"/>
    <property type="match status" value="1"/>
</dbReference>
<keyword evidence="3 7" id="KW-0378">Hydrolase</keyword>
<keyword evidence="4 7" id="KW-0442">Lipid degradation</keyword>
<evidence type="ECO:0000256" key="6">
    <source>
        <dbReference type="ARBA" id="ARBA00023180"/>
    </source>
</evidence>
<organism evidence="11 12">
    <name type="scientific">Linum trigynum</name>
    <dbReference type="NCBI Taxonomy" id="586398"/>
    <lineage>
        <taxon>Eukaryota</taxon>
        <taxon>Viridiplantae</taxon>
        <taxon>Streptophyta</taxon>
        <taxon>Embryophyta</taxon>
        <taxon>Tracheophyta</taxon>
        <taxon>Spermatophyta</taxon>
        <taxon>Magnoliopsida</taxon>
        <taxon>eudicotyledons</taxon>
        <taxon>Gunneridae</taxon>
        <taxon>Pentapetalae</taxon>
        <taxon>rosids</taxon>
        <taxon>fabids</taxon>
        <taxon>Malpighiales</taxon>
        <taxon>Linaceae</taxon>
        <taxon>Linum</taxon>
    </lineage>
</organism>
<name>A0AAV2ERS8_9ROSI</name>
<sequence length="407" mass="46042">MNQYYRHLLSGVLLSLFLVAGFTDGESRIRLPAPSNRGSMCDELIRPAGYPCIEHTAQTTDGYLLALQRVSSRHGNITSNVGQAPPVLLLHGVFMGGDCWFLNSPEQSLGFILADQGFDVWVGNVRGTYWSRGHIYLSEDDSKYWDWSWQELAMNDLTEMLHFIHAETSSKPFIVGHSQGTIMTLAGLTQPQIVQMVEAAALLCPISYLDHVSATIPRQLVTFHVDKLIVAAGIHELNLRGKWSNKLLGFLCDQYKHCDNILNILTGYNCCFNNSRLDFYLEYEPNPTSAKNLAHLFQMIRKGTFARYDYGIFKNYKLYGQTTPPVFDLGRIPDSFPLWMGYGGQDGLADPADFNHTLRELRDQAKLHYVDRYGHADFLYGTRAKQDVYDDLIGFFRSVMARHSATA</sequence>
<dbReference type="Pfam" id="PF04083">
    <property type="entry name" value="Abhydro_lipase"/>
    <property type="match status" value="1"/>
</dbReference>
<feature type="active site" description="Nucleophile" evidence="8">
    <location>
        <position position="178"/>
    </location>
</feature>